<dbReference type="AlphaFoldDB" id="A0A7J7J5V0"/>
<dbReference type="GO" id="GO:0004620">
    <property type="term" value="F:phospholipase activity"/>
    <property type="evidence" value="ECO:0007669"/>
    <property type="project" value="TreeGrafter"/>
</dbReference>
<feature type="compositionally biased region" description="Polar residues" evidence="2">
    <location>
        <begin position="337"/>
        <end position="360"/>
    </location>
</feature>
<dbReference type="GO" id="GO:0005737">
    <property type="term" value="C:cytoplasm"/>
    <property type="evidence" value="ECO:0007669"/>
    <property type="project" value="TreeGrafter"/>
</dbReference>
<dbReference type="InterPro" id="IPR004177">
    <property type="entry name" value="DDHD_dom"/>
</dbReference>
<gene>
    <name evidence="4" type="ORF">EB796_020071</name>
</gene>
<dbReference type="PANTHER" id="PTHR23509:SF48">
    <property type="entry name" value="INTRACELLULAR PHOSPHOLIPASE A1"/>
    <property type="match status" value="1"/>
</dbReference>
<accession>A0A7J7J5V0</accession>
<dbReference type="EMBL" id="VXIV02002991">
    <property type="protein sequence ID" value="KAF6021610.1"/>
    <property type="molecule type" value="Genomic_DNA"/>
</dbReference>
<dbReference type="Proteomes" id="UP000593567">
    <property type="component" value="Unassembled WGS sequence"/>
</dbReference>
<dbReference type="SMART" id="SM01127">
    <property type="entry name" value="DDHD"/>
    <property type="match status" value="1"/>
</dbReference>
<dbReference type="OrthoDB" id="431378at2759"/>
<evidence type="ECO:0000256" key="1">
    <source>
        <dbReference type="ARBA" id="ARBA00038464"/>
    </source>
</evidence>
<keyword evidence="5" id="KW-1185">Reference proteome</keyword>
<sequence length="470" mass="52541">MYSEAASSRMFRYVTNKLSIHKPGTGTRLYRGYYEQATMDDKPRDVTQLVFVVHGIGQKYNQNKIISCCNDLRNGTHKLIPKYFPDLTSSRQRIEFLPVEWRTDLQLDGDLVESITPEKLRHLRVLLNSTAMDILYYTSPLYRGEILVDLLQIIDGLSSELNRLYQIFVEKNPYFEVNNGQVSICVHSLGSVILYDILTGWDPIELYDQYVFNVLVGNLFSLGSPLGVFLSLRGIRPKPNGLMDHLLPKSLCKRFYNIYHPSDPIAYRIEPLVLKHYSTIAPLKIHKLKEAKKVPYSEMKAKAFAAFGKAASQVKKMGKTDSVDGQANQNGDKKPITAQTEGSQSTIANASQQEATSSVGDNGGFKGALKGLFSKLGGRGGSKEEKLAAELTDYQSVASDEDVTDDITSDDGDVVEQTDLEFRLDYVLPSSDGMTSSYVNAIFSHTSYWASPEIALFLLSQIFPDYGPTK</sequence>
<evidence type="ECO:0000259" key="3">
    <source>
        <dbReference type="PROSITE" id="PS51043"/>
    </source>
</evidence>
<feature type="domain" description="DDHD" evidence="3">
    <location>
        <begin position="212"/>
        <end position="464"/>
    </location>
</feature>
<evidence type="ECO:0000313" key="4">
    <source>
        <dbReference type="EMBL" id="KAF6021610.1"/>
    </source>
</evidence>
<comment type="caution">
    <text evidence="4">The sequence shown here is derived from an EMBL/GenBank/DDBJ whole genome shotgun (WGS) entry which is preliminary data.</text>
</comment>
<dbReference type="Pfam" id="PF02862">
    <property type="entry name" value="DDHD"/>
    <property type="match status" value="1"/>
</dbReference>
<protein>
    <submittedName>
        <fullName evidence="4">DDHD1</fullName>
    </submittedName>
</protein>
<feature type="region of interest" description="Disordered" evidence="2">
    <location>
        <begin position="318"/>
        <end position="362"/>
    </location>
</feature>
<dbReference type="PROSITE" id="PS51043">
    <property type="entry name" value="DDHD"/>
    <property type="match status" value="1"/>
</dbReference>
<proteinExistence type="inferred from homology"/>
<dbReference type="PANTHER" id="PTHR23509">
    <property type="entry name" value="PA-PL1 PHOSPHOLIPASE FAMILY"/>
    <property type="match status" value="1"/>
</dbReference>
<dbReference type="InterPro" id="IPR058055">
    <property type="entry name" value="PA-PLA1"/>
</dbReference>
<reference evidence="4" key="1">
    <citation type="submission" date="2020-06" db="EMBL/GenBank/DDBJ databases">
        <title>Draft genome of Bugula neritina, a colonial animal packing powerful symbionts and potential medicines.</title>
        <authorList>
            <person name="Rayko M."/>
        </authorList>
    </citation>
    <scope>NUCLEOTIDE SEQUENCE [LARGE SCALE GENOMIC DNA]</scope>
    <source>
        <strain evidence="4">Kwan_BN1</strain>
    </source>
</reference>
<organism evidence="4 5">
    <name type="scientific">Bugula neritina</name>
    <name type="common">Brown bryozoan</name>
    <name type="synonym">Sertularia neritina</name>
    <dbReference type="NCBI Taxonomy" id="10212"/>
    <lineage>
        <taxon>Eukaryota</taxon>
        <taxon>Metazoa</taxon>
        <taxon>Spiralia</taxon>
        <taxon>Lophotrochozoa</taxon>
        <taxon>Bryozoa</taxon>
        <taxon>Gymnolaemata</taxon>
        <taxon>Cheilostomatida</taxon>
        <taxon>Flustrina</taxon>
        <taxon>Buguloidea</taxon>
        <taxon>Bugulidae</taxon>
        <taxon>Bugula</taxon>
    </lineage>
</organism>
<evidence type="ECO:0000256" key="2">
    <source>
        <dbReference type="SAM" id="MobiDB-lite"/>
    </source>
</evidence>
<dbReference type="GO" id="GO:0046872">
    <property type="term" value="F:metal ion binding"/>
    <property type="evidence" value="ECO:0007669"/>
    <property type="project" value="InterPro"/>
</dbReference>
<evidence type="ECO:0000313" key="5">
    <source>
        <dbReference type="Proteomes" id="UP000593567"/>
    </source>
</evidence>
<name>A0A7J7J5V0_BUGNE</name>
<comment type="similarity">
    <text evidence="1">Belongs to the PA-PLA1 family.</text>
</comment>